<keyword evidence="7" id="KW-0053">Apoptosis</keyword>
<dbReference type="PANTHER" id="PTHR12418">
    <property type="entry name" value="ACYL-COENZYME A THIOESTERASE THEM4"/>
    <property type="match status" value="1"/>
</dbReference>
<accession>A0A8C9SH62</accession>
<dbReference type="OrthoDB" id="506431at2759"/>
<dbReference type="GeneID" id="108924938"/>
<evidence type="ECO:0000256" key="5">
    <source>
        <dbReference type="ARBA" id="ARBA00022475"/>
    </source>
</evidence>
<evidence type="ECO:0000256" key="2">
    <source>
        <dbReference type="ARBA" id="ARBA00004569"/>
    </source>
</evidence>
<evidence type="ECO:0000256" key="6">
    <source>
        <dbReference type="ARBA" id="ARBA00022490"/>
    </source>
</evidence>
<evidence type="ECO:0000256" key="23">
    <source>
        <dbReference type="ARBA" id="ARBA00047734"/>
    </source>
</evidence>
<keyword evidence="9" id="KW-0378">Hydrolase</keyword>
<protein>
    <recommendedName>
        <fullName evidence="20">Acyl-coenzyme A thioesterase THEM4</fullName>
        <ecNumber evidence="19">3.1.2.2</ecNumber>
    </recommendedName>
    <alternativeName>
        <fullName evidence="21">Thioesterase superfamily member 4</fullName>
    </alternativeName>
</protein>
<dbReference type="GO" id="GO:0016787">
    <property type="term" value="F:hydrolase activity"/>
    <property type="evidence" value="ECO:0007669"/>
    <property type="project" value="UniProtKB-KW"/>
</dbReference>
<dbReference type="RefSeq" id="XP_018592129.2">
    <property type="nucleotide sequence ID" value="XM_018736613.2"/>
</dbReference>
<dbReference type="GO" id="GO:0005743">
    <property type="term" value="C:mitochondrial inner membrane"/>
    <property type="evidence" value="ECO:0007669"/>
    <property type="project" value="UniProtKB-SubCell"/>
</dbReference>
<dbReference type="CDD" id="cd03443">
    <property type="entry name" value="PaaI_thioesterase"/>
    <property type="match status" value="1"/>
</dbReference>
<keyword evidence="15" id="KW-0966">Cell projection</keyword>
<evidence type="ECO:0000313" key="29">
    <source>
        <dbReference type="Proteomes" id="UP000694397"/>
    </source>
</evidence>
<comment type="catalytic activity">
    <reaction evidence="26">
        <text>tetradecanoyl-CoA + H2O = tetradecanoate + CoA + H(+)</text>
        <dbReference type="Rhea" id="RHEA:40119"/>
        <dbReference type="ChEBI" id="CHEBI:15377"/>
        <dbReference type="ChEBI" id="CHEBI:15378"/>
        <dbReference type="ChEBI" id="CHEBI:30807"/>
        <dbReference type="ChEBI" id="CHEBI:57287"/>
        <dbReference type="ChEBI" id="CHEBI:57385"/>
    </reaction>
    <physiologicalReaction direction="left-to-right" evidence="26">
        <dbReference type="Rhea" id="RHEA:40120"/>
    </physiologicalReaction>
</comment>
<dbReference type="AlphaFoldDB" id="A0A8C9SH62"/>
<comment type="catalytic activity">
    <reaction evidence="22">
        <text>octanoyl-CoA + H2O = octanoate + CoA + H(+)</text>
        <dbReference type="Rhea" id="RHEA:30143"/>
        <dbReference type="ChEBI" id="CHEBI:15377"/>
        <dbReference type="ChEBI" id="CHEBI:15378"/>
        <dbReference type="ChEBI" id="CHEBI:25646"/>
        <dbReference type="ChEBI" id="CHEBI:57287"/>
        <dbReference type="ChEBI" id="CHEBI:57386"/>
    </reaction>
    <physiologicalReaction direction="left-to-right" evidence="22">
        <dbReference type="Rhea" id="RHEA:30144"/>
    </physiologicalReaction>
</comment>
<gene>
    <name evidence="28" type="primary">them4</name>
</gene>
<evidence type="ECO:0000256" key="19">
    <source>
        <dbReference type="ARBA" id="ARBA00038848"/>
    </source>
</evidence>
<evidence type="ECO:0000256" key="24">
    <source>
        <dbReference type="ARBA" id="ARBA00047969"/>
    </source>
</evidence>
<keyword evidence="13" id="KW-0496">Mitochondrion</keyword>
<dbReference type="Ensembl" id="ENSSFOT00015033254.2">
    <property type="protein sequence ID" value="ENSSFOP00015032890.2"/>
    <property type="gene ID" value="ENSSFOG00015021023.2"/>
</dbReference>
<evidence type="ECO:0000256" key="25">
    <source>
        <dbReference type="ARBA" id="ARBA00048074"/>
    </source>
</evidence>
<keyword evidence="10" id="KW-0276">Fatty acid metabolism</keyword>
<dbReference type="SUPFAM" id="SSF54637">
    <property type="entry name" value="Thioesterase/thiol ester dehydrase-isomerase"/>
    <property type="match status" value="1"/>
</dbReference>
<reference evidence="28 29" key="1">
    <citation type="submission" date="2019-04" db="EMBL/GenBank/DDBJ databases">
        <authorList>
            <consortium name="Wellcome Sanger Institute Data Sharing"/>
        </authorList>
    </citation>
    <scope>NUCLEOTIDE SEQUENCE [LARGE SCALE GENOMIC DNA]</scope>
</reference>
<evidence type="ECO:0000256" key="12">
    <source>
        <dbReference type="ARBA" id="ARBA00023098"/>
    </source>
</evidence>
<feature type="domain" description="Thioesterase" evidence="27">
    <location>
        <begin position="164"/>
        <end position="235"/>
    </location>
</feature>
<proteinExistence type="inferred from homology"/>
<keyword evidence="11" id="KW-0809">Transit peptide</keyword>
<evidence type="ECO:0000256" key="8">
    <source>
        <dbReference type="ARBA" id="ARBA00022792"/>
    </source>
</evidence>
<dbReference type="GO" id="GO:0006631">
    <property type="term" value="P:fatty acid metabolic process"/>
    <property type="evidence" value="ECO:0007669"/>
    <property type="project" value="UniProtKB-KW"/>
</dbReference>
<dbReference type="InterPro" id="IPR052365">
    <property type="entry name" value="THEM4/THEM5_acyl-CoA_thioest"/>
</dbReference>
<reference evidence="28" key="2">
    <citation type="submission" date="2025-08" db="UniProtKB">
        <authorList>
            <consortium name="Ensembl"/>
        </authorList>
    </citation>
    <scope>IDENTIFICATION</scope>
</reference>
<comment type="catalytic activity">
    <reaction evidence="24">
        <text>decanoyl-CoA + H2O = decanoate + CoA + H(+)</text>
        <dbReference type="Rhea" id="RHEA:40059"/>
        <dbReference type="ChEBI" id="CHEBI:15377"/>
        <dbReference type="ChEBI" id="CHEBI:15378"/>
        <dbReference type="ChEBI" id="CHEBI:27689"/>
        <dbReference type="ChEBI" id="CHEBI:57287"/>
        <dbReference type="ChEBI" id="CHEBI:61430"/>
    </reaction>
    <physiologicalReaction direction="left-to-right" evidence="24">
        <dbReference type="Rhea" id="RHEA:40060"/>
    </physiologicalReaction>
</comment>
<reference evidence="28" key="3">
    <citation type="submission" date="2025-09" db="UniProtKB">
        <authorList>
            <consortium name="Ensembl"/>
        </authorList>
    </citation>
    <scope>IDENTIFICATION</scope>
</reference>
<keyword evidence="29" id="KW-1185">Reference proteome</keyword>
<dbReference type="Gene3D" id="3.10.129.10">
    <property type="entry name" value="Hotdog Thioesterase"/>
    <property type="match status" value="1"/>
</dbReference>
<evidence type="ECO:0000256" key="10">
    <source>
        <dbReference type="ARBA" id="ARBA00022832"/>
    </source>
</evidence>
<dbReference type="EC" id="3.1.2.2" evidence="19"/>
<dbReference type="GeneTree" id="ENSGT00940000160047"/>
<evidence type="ECO:0000256" key="18">
    <source>
        <dbReference type="ARBA" id="ARBA00038456"/>
    </source>
</evidence>
<evidence type="ECO:0000256" key="13">
    <source>
        <dbReference type="ARBA" id="ARBA00023128"/>
    </source>
</evidence>
<dbReference type="InterPro" id="IPR029069">
    <property type="entry name" value="HotDog_dom_sf"/>
</dbReference>
<sequence>MFRRAVTALCYTAARALLALRPHVHRHLPSVRTAPLLGFNLDSRWSVTMTWPFSSFQPHDYSLPNPSWSPEMMRLYDHYNSLCEQEGGGKSKAPWVRMPSYNRLLKYAKGGQCLSKMVQAKARLFTRNMKEEGASFEYVVFLNKQEKMCTCIFQAGHLLEGPPGYVHGGAIATIIDTVAGALTTYLGGLVMTANLTINYRSPIPLGSVVLVHSLLEKMEERKILIFCQVTSSDGSKLHTEATGLFLSISLGHLIGG</sequence>
<keyword evidence="6" id="KW-0963">Cytoplasm</keyword>
<organism evidence="28 29">
    <name type="scientific">Scleropages formosus</name>
    <name type="common">Asian bonytongue</name>
    <name type="synonym">Osteoglossum formosum</name>
    <dbReference type="NCBI Taxonomy" id="113540"/>
    <lineage>
        <taxon>Eukaryota</taxon>
        <taxon>Metazoa</taxon>
        <taxon>Chordata</taxon>
        <taxon>Craniata</taxon>
        <taxon>Vertebrata</taxon>
        <taxon>Euteleostomi</taxon>
        <taxon>Actinopterygii</taxon>
        <taxon>Neopterygii</taxon>
        <taxon>Teleostei</taxon>
        <taxon>Osteoglossocephala</taxon>
        <taxon>Osteoglossomorpha</taxon>
        <taxon>Osteoglossiformes</taxon>
        <taxon>Osteoglossidae</taxon>
        <taxon>Scleropages</taxon>
    </lineage>
</organism>
<evidence type="ECO:0000256" key="9">
    <source>
        <dbReference type="ARBA" id="ARBA00022801"/>
    </source>
</evidence>
<evidence type="ECO:0000256" key="14">
    <source>
        <dbReference type="ARBA" id="ARBA00023136"/>
    </source>
</evidence>
<evidence type="ECO:0000256" key="17">
    <source>
        <dbReference type="ARBA" id="ARBA00037002"/>
    </source>
</evidence>
<comment type="catalytic activity">
    <reaction evidence="23">
        <text>hexadecanoyl-CoA + H2O = hexadecanoate + CoA + H(+)</text>
        <dbReference type="Rhea" id="RHEA:16645"/>
        <dbReference type="ChEBI" id="CHEBI:7896"/>
        <dbReference type="ChEBI" id="CHEBI:15377"/>
        <dbReference type="ChEBI" id="CHEBI:15378"/>
        <dbReference type="ChEBI" id="CHEBI:57287"/>
        <dbReference type="ChEBI" id="CHEBI:57379"/>
        <dbReference type="EC" id="3.1.2.2"/>
    </reaction>
    <physiologicalReaction direction="left-to-right" evidence="23">
        <dbReference type="Rhea" id="RHEA:16646"/>
    </physiologicalReaction>
</comment>
<comment type="catalytic activity">
    <reaction evidence="25">
        <text>dodecanoyl-CoA + H2O = dodecanoate + CoA + H(+)</text>
        <dbReference type="Rhea" id="RHEA:30135"/>
        <dbReference type="ChEBI" id="CHEBI:15377"/>
        <dbReference type="ChEBI" id="CHEBI:15378"/>
        <dbReference type="ChEBI" id="CHEBI:18262"/>
        <dbReference type="ChEBI" id="CHEBI:57287"/>
        <dbReference type="ChEBI" id="CHEBI:57375"/>
    </reaction>
    <physiologicalReaction direction="left-to-right" evidence="25">
        <dbReference type="Rhea" id="RHEA:30136"/>
    </physiologicalReaction>
</comment>
<evidence type="ECO:0000256" key="26">
    <source>
        <dbReference type="ARBA" id="ARBA00048180"/>
    </source>
</evidence>
<dbReference type="InterPro" id="IPR006683">
    <property type="entry name" value="Thioestr_dom"/>
</dbReference>
<evidence type="ECO:0000313" key="28">
    <source>
        <dbReference type="Ensembl" id="ENSSFOP00015032890.2"/>
    </source>
</evidence>
<comment type="subcellular location">
    <subcellularLocation>
        <location evidence="3">Cell projection</location>
        <location evidence="3">Ruffle membrane</location>
    </subcellularLocation>
    <subcellularLocation>
        <location evidence="1">Cytoplasm</location>
    </subcellularLocation>
    <subcellularLocation>
        <location evidence="4">Mitochondrion inner membrane</location>
        <topology evidence="4">Peripheral membrane protein</topology>
    </subcellularLocation>
    <subcellularLocation>
        <location evidence="2">Mitochondrion intermembrane space</location>
    </subcellularLocation>
</comment>
<comment type="catalytic activity">
    <reaction evidence="16">
        <text>(5Z,8Z,11Z,14Z)-eicosatetraenoyl-CoA + H2O = (5Z,8Z,11Z,14Z)-eicosatetraenoate + CoA + H(+)</text>
        <dbReference type="Rhea" id="RHEA:40151"/>
        <dbReference type="ChEBI" id="CHEBI:15377"/>
        <dbReference type="ChEBI" id="CHEBI:15378"/>
        <dbReference type="ChEBI" id="CHEBI:32395"/>
        <dbReference type="ChEBI" id="CHEBI:57287"/>
        <dbReference type="ChEBI" id="CHEBI:57368"/>
    </reaction>
    <physiologicalReaction direction="left-to-right" evidence="16">
        <dbReference type="Rhea" id="RHEA:40152"/>
    </physiologicalReaction>
</comment>
<dbReference type="GO" id="GO:0006915">
    <property type="term" value="P:apoptotic process"/>
    <property type="evidence" value="ECO:0007669"/>
    <property type="project" value="UniProtKB-KW"/>
</dbReference>
<keyword evidence="5" id="KW-1003">Cell membrane</keyword>
<evidence type="ECO:0000256" key="3">
    <source>
        <dbReference type="ARBA" id="ARBA00004632"/>
    </source>
</evidence>
<comment type="catalytic activity">
    <reaction evidence="17">
        <text>(9Z)-octadecenoyl-CoA + H2O = (9Z)-octadecenoate + CoA + H(+)</text>
        <dbReference type="Rhea" id="RHEA:40139"/>
        <dbReference type="ChEBI" id="CHEBI:15377"/>
        <dbReference type="ChEBI" id="CHEBI:15378"/>
        <dbReference type="ChEBI" id="CHEBI:30823"/>
        <dbReference type="ChEBI" id="CHEBI:57287"/>
        <dbReference type="ChEBI" id="CHEBI:57387"/>
    </reaction>
    <physiologicalReaction direction="left-to-right" evidence="17">
        <dbReference type="Rhea" id="RHEA:40140"/>
    </physiologicalReaction>
</comment>
<evidence type="ECO:0000256" key="1">
    <source>
        <dbReference type="ARBA" id="ARBA00004496"/>
    </source>
</evidence>
<dbReference type="GO" id="GO:0032587">
    <property type="term" value="C:ruffle membrane"/>
    <property type="evidence" value="ECO:0007669"/>
    <property type="project" value="UniProtKB-SubCell"/>
</dbReference>
<name>A0A8C9SH62_SCLFO</name>
<evidence type="ECO:0000256" key="16">
    <source>
        <dbReference type="ARBA" id="ARBA00035852"/>
    </source>
</evidence>
<keyword evidence="8" id="KW-0999">Mitochondrion inner membrane</keyword>
<keyword evidence="14" id="KW-0472">Membrane</keyword>
<dbReference type="Pfam" id="PF03061">
    <property type="entry name" value="4HBT"/>
    <property type="match status" value="1"/>
</dbReference>
<keyword evidence="12" id="KW-0443">Lipid metabolism</keyword>
<evidence type="ECO:0000256" key="4">
    <source>
        <dbReference type="ARBA" id="ARBA00004637"/>
    </source>
</evidence>
<evidence type="ECO:0000256" key="15">
    <source>
        <dbReference type="ARBA" id="ARBA00023273"/>
    </source>
</evidence>
<dbReference type="Proteomes" id="UP000694397">
    <property type="component" value="Chromosome 18"/>
</dbReference>
<evidence type="ECO:0000259" key="27">
    <source>
        <dbReference type="Pfam" id="PF03061"/>
    </source>
</evidence>
<evidence type="ECO:0000256" key="20">
    <source>
        <dbReference type="ARBA" id="ARBA00040123"/>
    </source>
</evidence>
<evidence type="ECO:0000256" key="7">
    <source>
        <dbReference type="ARBA" id="ARBA00022703"/>
    </source>
</evidence>
<evidence type="ECO:0000256" key="21">
    <source>
        <dbReference type="ARBA" id="ARBA00043210"/>
    </source>
</evidence>
<dbReference type="GO" id="GO:0005758">
    <property type="term" value="C:mitochondrial intermembrane space"/>
    <property type="evidence" value="ECO:0007669"/>
    <property type="project" value="UniProtKB-SubCell"/>
</dbReference>
<dbReference type="PANTHER" id="PTHR12418:SF19">
    <property type="entry name" value="ACYL-COENZYME A THIOESTERASE THEM4"/>
    <property type="match status" value="1"/>
</dbReference>
<evidence type="ECO:0000256" key="11">
    <source>
        <dbReference type="ARBA" id="ARBA00022946"/>
    </source>
</evidence>
<evidence type="ECO:0000256" key="22">
    <source>
        <dbReference type="ARBA" id="ARBA00047588"/>
    </source>
</evidence>
<comment type="similarity">
    <text evidence="18">Belongs to the THEM4/THEM5 thioesterase family.</text>
</comment>